<dbReference type="EMBL" id="MN740788">
    <property type="protein sequence ID" value="QHU11687.1"/>
    <property type="molecule type" value="Genomic_DNA"/>
</dbReference>
<organism evidence="1">
    <name type="scientific">viral metagenome</name>
    <dbReference type="NCBI Taxonomy" id="1070528"/>
    <lineage>
        <taxon>unclassified sequences</taxon>
        <taxon>metagenomes</taxon>
        <taxon>organismal metagenomes</taxon>
    </lineage>
</organism>
<accession>A0A6C0K4P5</accession>
<dbReference type="AlphaFoldDB" id="A0A6C0K4P5"/>
<proteinExistence type="predicted"/>
<protein>
    <submittedName>
        <fullName evidence="1">Uncharacterized protein</fullName>
    </submittedName>
</protein>
<reference evidence="1" key="1">
    <citation type="journal article" date="2020" name="Nature">
        <title>Giant virus diversity and host interactions through global metagenomics.</title>
        <authorList>
            <person name="Schulz F."/>
            <person name="Roux S."/>
            <person name="Paez-Espino D."/>
            <person name="Jungbluth S."/>
            <person name="Walsh D.A."/>
            <person name="Denef V.J."/>
            <person name="McMahon K.D."/>
            <person name="Konstantinidis K.T."/>
            <person name="Eloe-Fadrosh E.A."/>
            <person name="Kyrpides N.C."/>
            <person name="Woyke T."/>
        </authorList>
    </citation>
    <scope>NUCLEOTIDE SEQUENCE</scope>
    <source>
        <strain evidence="1">GVMAG-S-1101169-75</strain>
    </source>
</reference>
<sequence>MSYDTSTENSSVYADMNNYSLVNSTPSYHTLGNYYTNINCPYQNTPGQCLVRPIVISPAFGGVAYNIPGFNVNSAAPNTPLSDSNYFNISNAYPQFCKTNLVNSTYS</sequence>
<name>A0A6C0K4P5_9ZZZZ</name>
<evidence type="ECO:0000313" key="1">
    <source>
        <dbReference type="EMBL" id="QHU11687.1"/>
    </source>
</evidence>